<evidence type="ECO:0000259" key="3">
    <source>
        <dbReference type="PROSITE" id="PS50122"/>
    </source>
</evidence>
<dbReference type="Gene3D" id="1.20.5.1930">
    <property type="match status" value="1"/>
</dbReference>
<dbReference type="InterPro" id="IPR011712">
    <property type="entry name" value="Sig_transdc_His_kin_sub3_dim/P"/>
</dbReference>
<dbReference type="InterPro" id="IPR003594">
    <property type="entry name" value="HATPase_dom"/>
</dbReference>
<evidence type="ECO:0008006" key="7">
    <source>
        <dbReference type="Google" id="ProtNLM"/>
    </source>
</evidence>
<evidence type="ECO:0000313" key="6">
    <source>
        <dbReference type="Proteomes" id="UP001500840"/>
    </source>
</evidence>
<evidence type="ECO:0000256" key="2">
    <source>
        <dbReference type="SAM" id="Coils"/>
    </source>
</evidence>
<comment type="caution">
    <text evidence="1">Lacks conserved residue(s) required for the propagation of feature annotation.</text>
</comment>
<dbReference type="SUPFAM" id="SSF52738">
    <property type="entry name" value="Methylesterase CheB, C-terminal domain"/>
    <property type="match status" value="1"/>
</dbReference>
<accession>A0ABP8NPG4</accession>
<dbReference type="InterPro" id="IPR029063">
    <property type="entry name" value="SAM-dependent_MTases_sf"/>
</dbReference>
<keyword evidence="6" id="KW-1185">Reference proteome</keyword>
<dbReference type="EMBL" id="BAABGA010000099">
    <property type="protein sequence ID" value="GAA4468725.1"/>
    <property type="molecule type" value="Genomic_DNA"/>
</dbReference>
<dbReference type="Proteomes" id="UP001500840">
    <property type="component" value="Unassembled WGS sequence"/>
</dbReference>
<dbReference type="Gene3D" id="3.30.565.10">
    <property type="entry name" value="Histidine kinase-like ATPase, C-terminal domain"/>
    <property type="match status" value="1"/>
</dbReference>
<dbReference type="SUPFAM" id="SSF55785">
    <property type="entry name" value="PYP-like sensor domain (PAS domain)"/>
    <property type="match status" value="1"/>
</dbReference>
<dbReference type="CDD" id="cd16917">
    <property type="entry name" value="HATPase_UhpB-NarQ-NarX-like"/>
    <property type="match status" value="1"/>
</dbReference>
<dbReference type="Gene3D" id="3.30.450.20">
    <property type="entry name" value="PAS domain"/>
    <property type="match status" value="1"/>
</dbReference>
<dbReference type="InterPro" id="IPR035965">
    <property type="entry name" value="PAS-like_dom_sf"/>
</dbReference>
<dbReference type="Gene3D" id="3.40.50.180">
    <property type="entry name" value="Methylesterase CheB, C-terminal domain"/>
    <property type="match status" value="1"/>
</dbReference>
<dbReference type="InterPro" id="IPR000673">
    <property type="entry name" value="Sig_transdc_resp-reg_Me-estase"/>
</dbReference>
<dbReference type="SUPFAM" id="SSF55781">
    <property type="entry name" value="GAF domain-like"/>
    <property type="match status" value="1"/>
</dbReference>
<dbReference type="SUPFAM" id="SSF47757">
    <property type="entry name" value="Chemotaxis receptor methyltransferase CheR, N-terminal domain"/>
    <property type="match status" value="1"/>
</dbReference>
<dbReference type="PANTHER" id="PTHR24422:SF27">
    <property type="entry name" value="PROTEIN-GLUTAMATE O-METHYLTRANSFERASE"/>
    <property type="match status" value="1"/>
</dbReference>
<keyword evidence="2" id="KW-0175">Coiled coil</keyword>
<name>A0ABP8NPG4_9BACT</name>
<sequence>MILSGTGSDGALGVKAIKEAGGLILVQEVGTAEHGGMPEQAIRSGVVDQVLAPEAIPEALIRFAKHDYICNDAASPESEADKRCLGVRFGDDKSDVSVQNVASSDDEQPSPFGLDAIVTLLRKSGHRDFRNYKDATLLRRTRRRMCLHHIDEIEDYLAYLKVTPAEIKSLASDLLMSVTDFFRDPEAWSALASQVIPDLVEKKSAEEAVRVWVAGCATGEEAYTIAMLILEEISQQKKSNRLQVFASDIGKRAIDEARAGRYPVSIVADVSAERIQRFFKLEDGNLHFQVKKPLRETIDFAEQNLLADPPFSHLDLILCRNVLIYLNPDTQQKLIGLFHFALRQQGYLMLGTAETIGRQDDLFETLNKRWRIYRSIGPPRHDRLDFPATSGSIPRASDFAELALPRRDHQVSHLAQEILIDMMAPRAILVDRHWRILYISGDVNPYILYKPGVPNEDLLSKVRAGLRNKLRGAVHKALEEKSSVSVQCRMHRDGTYYPVRVEVRYVTDRKHQEAFALIVFEELESPPSAGNWPANALSSDQPTLETNIQSSSVSDGFDGIDVDEDSIIRQLEEELLATKDDLQITIEQFEASKEEFKASNEEVMSINKELQSTNEELETSKEELQSLNEELSTVNLQLGSKVEELEIKHADLENLISATDMATVCLDTSLQIRWFTPASQQTIRIRISDIDRPLRDLQHDFVTNDLHEACERVLKDLIPAQHEMDCTDGRSFVRRIVPYRTDEHRIGGIVITMVDITLQRQRERQLQASEERLRELTKNLESQARERTELLGILQHVTRLANEATSIEETLRSSLAKITEFNGWFVGHVWQLANDSTPDDPQLESSGIWCINQRPDHLQSINQGVPASVAGHETAAGGTVAIANSASDEAFHEFQRMSARLRLSKGDGLVGRVMQSGRPEWVNDICDQPDALRRMISGLPLHAATAFPITIGTEVVAVMEIFSDRKIEPQQRFLEIIPDIGIQLGHAIGRSRLQSIVASIADAEQRRIGRELHDGIAQQLTGGALIAQSLKHSLPEAMQTEIESMNHLIEILNQTQDDVRHLSSGLLPDPVHADDLIPALRGLAATTSERFDVCCEVVDEGIDESLIRNDATADLIFHIAREAIHNAVKHADADKIEMKVGIGDTFRLIVHDDGKGFDTHHRKAKTNGLRIMQFRAESVGGRIEIESSRAHGTSVLLNIPVSAMR</sequence>
<dbReference type="Gene3D" id="3.30.450.40">
    <property type="match status" value="1"/>
</dbReference>
<evidence type="ECO:0000313" key="5">
    <source>
        <dbReference type="EMBL" id="GAA4468725.1"/>
    </source>
</evidence>
<dbReference type="SUPFAM" id="SSF55874">
    <property type="entry name" value="ATPase domain of HSP90 chaperone/DNA topoisomerase II/histidine kinase"/>
    <property type="match status" value="1"/>
</dbReference>
<dbReference type="PANTHER" id="PTHR24422">
    <property type="entry name" value="CHEMOTAXIS PROTEIN METHYLTRANSFERASE"/>
    <property type="match status" value="1"/>
</dbReference>
<dbReference type="PROSITE" id="PS50123">
    <property type="entry name" value="CHER"/>
    <property type="match status" value="1"/>
</dbReference>
<organism evidence="5 6">
    <name type="scientific">Novipirellula rosea</name>
    <dbReference type="NCBI Taxonomy" id="1031540"/>
    <lineage>
        <taxon>Bacteria</taxon>
        <taxon>Pseudomonadati</taxon>
        <taxon>Planctomycetota</taxon>
        <taxon>Planctomycetia</taxon>
        <taxon>Pirellulales</taxon>
        <taxon>Pirellulaceae</taxon>
        <taxon>Novipirellula</taxon>
    </lineage>
</organism>
<proteinExistence type="predicted"/>
<protein>
    <recommendedName>
        <fullName evidence="7">Protein-glutamate O-methyltransferase</fullName>
    </recommendedName>
</protein>
<dbReference type="Pfam" id="PF13185">
    <property type="entry name" value="GAF_2"/>
    <property type="match status" value="1"/>
</dbReference>
<reference evidence="6" key="1">
    <citation type="journal article" date="2019" name="Int. J. Syst. Evol. Microbiol.">
        <title>The Global Catalogue of Microorganisms (GCM) 10K type strain sequencing project: providing services to taxonomists for standard genome sequencing and annotation.</title>
        <authorList>
            <consortium name="The Broad Institute Genomics Platform"/>
            <consortium name="The Broad Institute Genome Sequencing Center for Infectious Disease"/>
            <person name="Wu L."/>
            <person name="Ma J."/>
        </authorList>
    </citation>
    <scope>NUCLEOTIDE SEQUENCE [LARGE SCALE GENOMIC DNA]</scope>
    <source>
        <strain evidence="6">JCM 17759</strain>
    </source>
</reference>
<feature type="domain" description="CheR-type methyltransferase" evidence="4">
    <location>
        <begin position="114"/>
        <end position="367"/>
    </location>
</feature>
<comment type="caution">
    <text evidence="5">The sequence shown here is derived from an EMBL/GenBank/DDBJ whole genome shotgun (WGS) entry which is preliminary data.</text>
</comment>
<evidence type="ECO:0000259" key="4">
    <source>
        <dbReference type="PROSITE" id="PS50123"/>
    </source>
</evidence>
<dbReference type="Pfam" id="PF13596">
    <property type="entry name" value="PAS_10"/>
    <property type="match status" value="1"/>
</dbReference>
<dbReference type="InterPro" id="IPR022642">
    <property type="entry name" value="CheR_C"/>
</dbReference>
<dbReference type="PROSITE" id="PS50122">
    <property type="entry name" value="CHEB"/>
    <property type="match status" value="1"/>
</dbReference>
<dbReference type="Pfam" id="PF02518">
    <property type="entry name" value="HATPase_c"/>
    <property type="match status" value="1"/>
</dbReference>
<dbReference type="Pfam" id="PF01339">
    <property type="entry name" value="CheB_methylest"/>
    <property type="match status" value="1"/>
</dbReference>
<dbReference type="SUPFAM" id="SSF53335">
    <property type="entry name" value="S-adenosyl-L-methionine-dependent methyltransferases"/>
    <property type="match status" value="1"/>
</dbReference>
<dbReference type="Pfam" id="PF03705">
    <property type="entry name" value="CheR_N"/>
    <property type="match status" value="1"/>
</dbReference>
<evidence type="ECO:0000256" key="1">
    <source>
        <dbReference type="PROSITE-ProRule" id="PRU00050"/>
    </source>
</evidence>
<dbReference type="InterPro" id="IPR035909">
    <property type="entry name" value="CheB_C"/>
</dbReference>
<feature type="coiled-coil region" evidence="2">
    <location>
        <begin position="568"/>
        <end position="662"/>
    </location>
</feature>
<dbReference type="InterPro" id="IPR000780">
    <property type="entry name" value="CheR_MeTrfase"/>
</dbReference>
<dbReference type="SMART" id="SM00138">
    <property type="entry name" value="MeTrc"/>
    <property type="match status" value="1"/>
</dbReference>
<gene>
    <name evidence="5" type="ORF">GCM10023156_60100</name>
</gene>
<dbReference type="Gene3D" id="3.40.50.150">
    <property type="entry name" value="Vaccinia Virus protein VP39"/>
    <property type="match status" value="1"/>
</dbReference>
<dbReference type="InterPro" id="IPR003018">
    <property type="entry name" value="GAF"/>
</dbReference>
<dbReference type="SMART" id="SM00387">
    <property type="entry name" value="HATPase_c"/>
    <property type="match status" value="1"/>
</dbReference>
<dbReference type="Pfam" id="PF07730">
    <property type="entry name" value="HisKA_3"/>
    <property type="match status" value="1"/>
</dbReference>
<dbReference type="PRINTS" id="PR00996">
    <property type="entry name" value="CHERMTFRASE"/>
</dbReference>
<feature type="coiled-coil region" evidence="2">
    <location>
        <begin position="759"/>
        <end position="786"/>
    </location>
</feature>
<dbReference type="InterPro" id="IPR050903">
    <property type="entry name" value="Bact_Chemotaxis_MeTrfase"/>
</dbReference>
<dbReference type="InterPro" id="IPR036890">
    <property type="entry name" value="HATPase_C_sf"/>
</dbReference>
<dbReference type="InterPro" id="IPR029016">
    <property type="entry name" value="GAF-like_dom_sf"/>
</dbReference>
<dbReference type="Pfam" id="PF01739">
    <property type="entry name" value="CheR"/>
    <property type="match status" value="1"/>
</dbReference>
<feature type="domain" description="CheB-type methylesterase" evidence="3">
    <location>
        <begin position="1"/>
        <end position="67"/>
    </location>
</feature>
<dbReference type="InterPro" id="IPR022641">
    <property type="entry name" value="CheR_N"/>
</dbReference>